<dbReference type="CDD" id="cd02440">
    <property type="entry name" value="AdoMet_MTases"/>
    <property type="match status" value="1"/>
</dbReference>
<proteinExistence type="predicted"/>
<dbReference type="SUPFAM" id="SSF53335">
    <property type="entry name" value="S-adenosyl-L-methionine-dependent methyltransferases"/>
    <property type="match status" value="1"/>
</dbReference>
<evidence type="ECO:0000313" key="2">
    <source>
        <dbReference type="Proteomes" id="UP001342631"/>
    </source>
</evidence>
<reference evidence="1 2" key="1">
    <citation type="journal article" date="2024" name="Arch. Microbiol.">
        <title>Corallococcus caeni sp. nov., a novel myxobacterium isolated from activated sludge.</title>
        <authorList>
            <person name="Tomita S."/>
            <person name="Nakai R."/>
            <person name="Kuroda K."/>
            <person name="Kurashita H."/>
            <person name="Hatamoto M."/>
            <person name="Yamaguchi T."/>
            <person name="Narihiro T."/>
        </authorList>
    </citation>
    <scope>NUCLEOTIDE SEQUENCE [LARGE SCALE GENOMIC DNA]</scope>
    <source>
        <strain evidence="1 2">NO1</strain>
    </source>
</reference>
<gene>
    <name evidence="1" type="ORF">ASNO1_01690</name>
</gene>
<dbReference type="InterPro" id="IPR007536">
    <property type="entry name" value="16SrRNA_methylTrfase_J"/>
</dbReference>
<organism evidence="1 2">
    <name type="scientific">Corallococcus caeni</name>
    <dbReference type="NCBI Taxonomy" id="3082388"/>
    <lineage>
        <taxon>Bacteria</taxon>
        <taxon>Pseudomonadati</taxon>
        <taxon>Myxococcota</taxon>
        <taxon>Myxococcia</taxon>
        <taxon>Myxococcales</taxon>
        <taxon>Cystobacterineae</taxon>
        <taxon>Myxococcaceae</taxon>
        <taxon>Corallococcus</taxon>
    </lineage>
</organism>
<dbReference type="PANTHER" id="PTHR36112:SF1">
    <property type="entry name" value="RIBOSOMAL RNA SMALL SUBUNIT METHYLTRANSFERASE J"/>
    <property type="match status" value="1"/>
</dbReference>
<dbReference type="InterPro" id="IPR029063">
    <property type="entry name" value="SAM-dependent_MTases_sf"/>
</dbReference>
<accession>A0ABQ6QIP2</accession>
<protein>
    <submittedName>
        <fullName evidence="1">Class I SAM-dependent methyltransferase</fullName>
    </submittedName>
</protein>
<dbReference type="EMBL" id="BTTX01000001">
    <property type="protein sequence ID" value="GMU03917.1"/>
    <property type="molecule type" value="Genomic_DNA"/>
</dbReference>
<name>A0ABQ6QIP2_9BACT</name>
<dbReference type="Gene3D" id="3.40.50.150">
    <property type="entry name" value="Vaccinia Virus protein VP39"/>
    <property type="match status" value="1"/>
</dbReference>
<comment type="caution">
    <text evidence="1">The sequence shown here is derived from an EMBL/GenBank/DDBJ whole genome shotgun (WGS) entry which is preliminary data.</text>
</comment>
<dbReference type="GO" id="GO:0008168">
    <property type="term" value="F:methyltransferase activity"/>
    <property type="evidence" value="ECO:0007669"/>
    <property type="project" value="UniProtKB-KW"/>
</dbReference>
<keyword evidence="1" id="KW-0808">Transferase</keyword>
<dbReference type="PANTHER" id="PTHR36112">
    <property type="entry name" value="RIBOSOMAL RNA SMALL SUBUNIT METHYLTRANSFERASE J"/>
    <property type="match status" value="1"/>
</dbReference>
<sequence>MSPEGRLAREVGWTVPMSETPPSCRKPLVVTTSDRVDAQLAQRARSAAEAVGVPYVERHHKLPLKKLLTDTADALVVFESTAVSLVDAEGTLRFSPGLAHLRVKQLDAGVTEDQLLRVAGLREGERVLDCTLGLGADAQVAARLVGPGGSVTALEKSPALYLLVHHGLAGLPRHPAACAVDVVHADAAAYLRTLPDGAFDVVLFDPMFERERKSSAAFEALRRHADYAPLTRETVEEARRVARRGVVLKGSRYSQDFKKLGITPEPARPNATVLWARLPGTGNPGNPG</sequence>
<keyword evidence="1" id="KW-0489">Methyltransferase</keyword>
<keyword evidence="2" id="KW-1185">Reference proteome</keyword>
<dbReference type="Pfam" id="PF04445">
    <property type="entry name" value="SAM_MT"/>
    <property type="match status" value="1"/>
</dbReference>
<dbReference type="GO" id="GO:0032259">
    <property type="term" value="P:methylation"/>
    <property type="evidence" value="ECO:0007669"/>
    <property type="project" value="UniProtKB-KW"/>
</dbReference>
<dbReference type="Proteomes" id="UP001342631">
    <property type="component" value="Unassembled WGS sequence"/>
</dbReference>
<evidence type="ECO:0000313" key="1">
    <source>
        <dbReference type="EMBL" id="GMU03917.1"/>
    </source>
</evidence>